<comment type="caution">
    <text evidence="3">The sequence shown here is derived from an EMBL/GenBank/DDBJ whole genome shotgun (WGS) entry which is preliminary data.</text>
</comment>
<proteinExistence type="predicted"/>
<feature type="domain" description="Zn(2)-C6 fungal-type" evidence="2">
    <location>
        <begin position="12"/>
        <end position="42"/>
    </location>
</feature>
<dbReference type="Pfam" id="PF00172">
    <property type="entry name" value="Zn_clus"/>
    <property type="match status" value="1"/>
</dbReference>
<dbReference type="Gene3D" id="4.10.240.10">
    <property type="entry name" value="Zn(2)-C6 fungal-type DNA-binding domain"/>
    <property type="match status" value="1"/>
</dbReference>
<name>A0ABQ8RK86_FUSEQ</name>
<dbReference type="Proteomes" id="UP001152024">
    <property type="component" value="Unassembled WGS sequence"/>
</dbReference>
<evidence type="ECO:0000256" key="1">
    <source>
        <dbReference type="ARBA" id="ARBA00023242"/>
    </source>
</evidence>
<dbReference type="InterPro" id="IPR036864">
    <property type="entry name" value="Zn2-C6_fun-type_DNA-bd_sf"/>
</dbReference>
<dbReference type="EMBL" id="JAOQBH010000004">
    <property type="protein sequence ID" value="KAJ4137284.1"/>
    <property type="molecule type" value="Genomic_DNA"/>
</dbReference>
<dbReference type="PANTHER" id="PTHR47784:SF4">
    <property type="entry name" value="ZN(II)2CYS6 TRANSCRIPTION FACTOR (EUROFUNG)"/>
    <property type="match status" value="1"/>
</dbReference>
<dbReference type="SUPFAM" id="SSF57701">
    <property type="entry name" value="Zn2/Cys6 DNA-binding domain"/>
    <property type="match status" value="1"/>
</dbReference>
<dbReference type="PROSITE" id="PS00463">
    <property type="entry name" value="ZN2_CY6_FUNGAL_1"/>
    <property type="match status" value="1"/>
</dbReference>
<evidence type="ECO:0000313" key="3">
    <source>
        <dbReference type="EMBL" id="KAJ4137284.1"/>
    </source>
</evidence>
<evidence type="ECO:0000313" key="4">
    <source>
        <dbReference type="Proteomes" id="UP001152024"/>
    </source>
</evidence>
<dbReference type="CDD" id="cd00067">
    <property type="entry name" value="GAL4"/>
    <property type="match status" value="1"/>
</dbReference>
<keyword evidence="1" id="KW-0539">Nucleus</keyword>
<dbReference type="InterPro" id="IPR053157">
    <property type="entry name" value="Sterol_Uptake_Regulator"/>
</dbReference>
<dbReference type="InterPro" id="IPR001138">
    <property type="entry name" value="Zn2Cys6_DnaBD"/>
</dbReference>
<dbReference type="PANTHER" id="PTHR47784">
    <property type="entry name" value="STEROL UPTAKE CONTROL PROTEIN 2"/>
    <property type="match status" value="1"/>
</dbReference>
<sequence length="367" mass="42119">MLRRSHKKSKNGCDQCKQRHVKCDECRPTCRLCTSSDLRCSYSDSGPSPDPSDVSTGTPSSTLNTFDNVINMQHMDLFVHLVTRRDLFSLGDPVKDYKATFDVCLLESVKAPYLLHQMLAFSARHLSVLHHYRKEEYYNQALNLRDRAISLFNATRREVDSSNCVAIMLFSVTLGHHLLADALSCCGTQGLEGFLNRYLSCVNLNRGIYNIAVSAWPLLVESEIEPVLSWSRKQTAKEPTGSECEPLLSLIHMSTWLDEFEKEACYAAIQYLQLGFDALVSEDEGIRYRMIFHWTLLMSPEFKRLLSQRKPEALVLLGYYGLLLYHGRTLWQVHNAGEWLIKCVQEHLGPGWLMWLKYPIRMLQETV</sequence>
<dbReference type="SMART" id="SM00066">
    <property type="entry name" value="GAL4"/>
    <property type="match status" value="1"/>
</dbReference>
<protein>
    <recommendedName>
        <fullName evidence="2">Zn(2)-C6 fungal-type domain-containing protein</fullName>
    </recommendedName>
</protein>
<keyword evidence="4" id="KW-1185">Reference proteome</keyword>
<organism evidence="3 4">
    <name type="scientific">Fusarium equiseti</name>
    <name type="common">Fusarium scirpi</name>
    <dbReference type="NCBI Taxonomy" id="61235"/>
    <lineage>
        <taxon>Eukaryota</taxon>
        <taxon>Fungi</taxon>
        <taxon>Dikarya</taxon>
        <taxon>Ascomycota</taxon>
        <taxon>Pezizomycotina</taxon>
        <taxon>Sordariomycetes</taxon>
        <taxon>Hypocreomycetidae</taxon>
        <taxon>Hypocreales</taxon>
        <taxon>Nectriaceae</taxon>
        <taxon>Fusarium</taxon>
        <taxon>Fusarium incarnatum-equiseti species complex</taxon>
    </lineage>
</organism>
<accession>A0ABQ8RK86</accession>
<dbReference type="PROSITE" id="PS50048">
    <property type="entry name" value="ZN2_CY6_FUNGAL_2"/>
    <property type="match status" value="1"/>
</dbReference>
<reference evidence="3" key="1">
    <citation type="submission" date="2022-09" db="EMBL/GenBank/DDBJ databases">
        <title>Fusarium specimens isolated from Avocado Roots.</title>
        <authorList>
            <person name="Stajich J."/>
            <person name="Roper C."/>
            <person name="Heimlech-Rivalta G."/>
        </authorList>
    </citation>
    <scope>NUCLEOTIDE SEQUENCE</scope>
    <source>
        <strain evidence="3">CF00095</strain>
    </source>
</reference>
<evidence type="ECO:0000259" key="2">
    <source>
        <dbReference type="PROSITE" id="PS50048"/>
    </source>
</evidence>
<gene>
    <name evidence="3" type="ORF">NW768_002866</name>
</gene>